<dbReference type="RefSeq" id="WP_137816036.1">
    <property type="nucleotide sequence ID" value="NZ_BJFL01000033.1"/>
</dbReference>
<dbReference type="OrthoDB" id="7575400at2"/>
<evidence type="ECO:0000259" key="1">
    <source>
        <dbReference type="Pfam" id="PF01337"/>
    </source>
</evidence>
<sequence>MSYPATLSSIFEDEIVAAHVGVGRALAQHVLEVARASGYDCHQLHLVDVHTPAEYYALLGREFQFPTPVVNDHGAIDWMSDLEWLGQYPGHVVVVDGLADLRSHNPNIFGALVYMFPHVLDRMRSGDERYHVFFVESDPLLVKSIIDELEQANAILSADSEVGSCINPSNPVPIVDHRRGRRSNAHA</sequence>
<evidence type="ECO:0000313" key="2">
    <source>
        <dbReference type="EMBL" id="GDY33053.1"/>
    </source>
</evidence>
<dbReference type="Pfam" id="PF01337">
    <property type="entry name" value="Barstar"/>
    <property type="match status" value="1"/>
</dbReference>
<feature type="domain" description="Barstar (barnase inhibitor)" evidence="1">
    <location>
        <begin position="42"/>
        <end position="134"/>
    </location>
</feature>
<name>A0A4D4JGM9_9PSEU</name>
<proteinExistence type="predicted"/>
<accession>A0A4D4JGM9</accession>
<dbReference type="AlphaFoldDB" id="A0A4D4JGM9"/>
<dbReference type="Proteomes" id="UP000298860">
    <property type="component" value="Unassembled WGS sequence"/>
</dbReference>
<gene>
    <name evidence="2" type="ORF">GTS_46860</name>
</gene>
<reference evidence="3" key="1">
    <citation type="submission" date="2019-04" db="EMBL/GenBank/DDBJ databases">
        <title>Draft genome sequence of Pseudonocardiaceae bacterium SL3-2-4.</title>
        <authorList>
            <person name="Ningsih F."/>
            <person name="Yokota A."/>
            <person name="Sakai Y."/>
            <person name="Nanatani K."/>
            <person name="Yabe S."/>
            <person name="Oetari A."/>
            <person name="Sjamsuridzal W."/>
        </authorList>
    </citation>
    <scope>NUCLEOTIDE SEQUENCE [LARGE SCALE GENOMIC DNA]</scope>
    <source>
        <strain evidence="3">SL3-2-4</strain>
    </source>
</reference>
<keyword evidence="3" id="KW-1185">Reference proteome</keyword>
<protein>
    <recommendedName>
        <fullName evidence="1">Barstar (barnase inhibitor) domain-containing protein</fullName>
    </recommendedName>
</protein>
<comment type="caution">
    <text evidence="2">The sequence shown here is derived from an EMBL/GenBank/DDBJ whole genome shotgun (WGS) entry which is preliminary data.</text>
</comment>
<dbReference type="EMBL" id="BJFL01000033">
    <property type="protein sequence ID" value="GDY33053.1"/>
    <property type="molecule type" value="Genomic_DNA"/>
</dbReference>
<dbReference type="InterPro" id="IPR000468">
    <property type="entry name" value="Barstar"/>
</dbReference>
<organism evidence="2 3">
    <name type="scientific">Gandjariella thermophila</name>
    <dbReference type="NCBI Taxonomy" id="1931992"/>
    <lineage>
        <taxon>Bacteria</taxon>
        <taxon>Bacillati</taxon>
        <taxon>Actinomycetota</taxon>
        <taxon>Actinomycetes</taxon>
        <taxon>Pseudonocardiales</taxon>
        <taxon>Pseudonocardiaceae</taxon>
        <taxon>Gandjariella</taxon>
    </lineage>
</organism>
<evidence type="ECO:0000313" key="3">
    <source>
        <dbReference type="Proteomes" id="UP000298860"/>
    </source>
</evidence>